<dbReference type="Proteomes" id="UP000325273">
    <property type="component" value="Unassembled WGS sequence"/>
</dbReference>
<dbReference type="SUPFAM" id="SSF53448">
    <property type="entry name" value="Nucleotide-diphospho-sugar transferases"/>
    <property type="match status" value="1"/>
</dbReference>
<comment type="caution">
    <text evidence="1">The sequence shown here is derived from an EMBL/GenBank/DDBJ whole genome shotgun (WGS) entry which is preliminary data.</text>
</comment>
<name>A0A5B0GZG7_9BURK</name>
<evidence type="ECO:0000313" key="2">
    <source>
        <dbReference type="Proteomes" id="UP000325273"/>
    </source>
</evidence>
<dbReference type="RefSeq" id="WP_149672156.1">
    <property type="nucleotide sequence ID" value="NZ_VTUZ01000015.1"/>
</dbReference>
<protein>
    <recommendedName>
        <fullName evidence="3">Glycosyl transferase family 2</fullName>
    </recommendedName>
</protein>
<proteinExistence type="predicted"/>
<organism evidence="1 2">
    <name type="scientific">Paraburkholderia panacisoli</name>
    <dbReference type="NCBI Taxonomy" id="2603818"/>
    <lineage>
        <taxon>Bacteria</taxon>
        <taxon>Pseudomonadati</taxon>
        <taxon>Pseudomonadota</taxon>
        <taxon>Betaproteobacteria</taxon>
        <taxon>Burkholderiales</taxon>
        <taxon>Burkholderiaceae</taxon>
        <taxon>Paraburkholderia</taxon>
    </lineage>
</organism>
<dbReference type="Gene3D" id="3.90.550.10">
    <property type="entry name" value="Spore Coat Polysaccharide Biosynthesis Protein SpsA, Chain A"/>
    <property type="match status" value="1"/>
</dbReference>
<dbReference type="AlphaFoldDB" id="A0A5B0GZG7"/>
<dbReference type="EMBL" id="VTUZ01000015">
    <property type="protein sequence ID" value="KAA1008229.1"/>
    <property type="molecule type" value="Genomic_DNA"/>
</dbReference>
<dbReference type="CDD" id="cd00761">
    <property type="entry name" value="Glyco_tranf_GTA_type"/>
    <property type="match status" value="1"/>
</dbReference>
<dbReference type="InterPro" id="IPR029044">
    <property type="entry name" value="Nucleotide-diphossugar_trans"/>
</dbReference>
<evidence type="ECO:0008006" key="3">
    <source>
        <dbReference type="Google" id="ProtNLM"/>
    </source>
</evidence>
<evidence type="ECO:0000313" key="1">
    <source>
        <dbReference type="EMBL" id="KAA1008229.1"/>
    </source>
</evidence>
<gene>
    <name evidence="1" type="ORF">FVF58_23120</name>
</gene>
<reference evidence="1 2" key="1">
    <citation type="submission" date="2019-08" db="EMBL/GenBank/DDBJ databases">
        <title>Paraburkholderia sp. DCY113.</title>
        <authorList>
            <person name="Kang J."/>
        </authorList>
    </citation>
    <scope>NUCLEOTIDE SEQUENCE [LARGE SCALE GENOMIC DNA]</scope>
    <source>
        <strain evidence="1 2">DCY113</strain>
    </source>
</reference>
<keyword evidence="2" id="KW-1185">Reference proteome</keyword>
<dbReference type="Pfam" id="PF13704">
    <property type="entry name" value="Glyco_tranf_2_4"/>
    <property type="match status" value="1"/>
</dbReference>
<accession>A0A5B0GZG7</accession>
<sequence>MSEIKLSFCIPVMNRLSDIQATLRQNLADNLDDRGEIEFILVCFDKDDKTARWVSDNFRAELASGYLRFYQSDSLEAWHFGKAKNAFHNLIKGKIYASLDGDNFTGPGGGRHIIDIFEDNAYDCILHQFQGDWGDGTCGRVSLTAEDYRSIGYDDSFLPRQWDELDAILSILVHRPSRHYVCYSGKSIAKKSQPFARFLSENGIQLKTIELDPDSDPLRRANRSVAVGQNRNSYVQDDERLKYSSIFNHLSSFFKNTPSDALRIRYTSELVEIQRTMAEKLDIGVLNSWYLVPTRADAPVVEPEGIVLTACIRNEEHLEEWLDHYRGLGVTHFLLVDDGSKDPISKRIKAKDVWVWKPKCGRFRYSKAFWLELLLRSHARNRWAITVDSDEYLELPQVTHDGGGSVRPPETQLHQLIKWAHGQNIRYFAGFLLDLMPDHKSLPAIRSRQALPRGAFNHYQFRPATISKLYQRQNTVKWSYSEHANWIYQIDIRYRLNRAFDSLRKFPIFLVDVDVHLNQGFHDLILAGEKRAAKEIGRPDLLPIRHYKMFSTQQDAASREVRPASSYHHETRVNLERLRKNFESVLAGAAMSPFAYQFLDYSLVPVPGRSQITVRAEGAGRMISSNEWFGMAVLRSADIFVKLTNGATCLRNGAIEARTMDEAVDWLRAMTPFSTIVDRSVRHVTLTLERDVNSEVRLPSGIR</sequence>